<comment type="similarity">
    <text evidence="1">Belongs to the ATP-dependent AMP-binding enzyme family.</text>
</comment>
<dbReference type="Pfam" id="PF13193">
    <property type="entry name" value="AMP-binding_C"/>
    <property type="match status" value="1"/>
</dbReference>
<dbReference type="OrthoDB" id="9766486at2"/>
<keyword evidence="6" id="KW-1185">Reference proteome</keyword>
<dbReference type="InterPro" id="IPR020845">
    <property type="entry name" value="AMP-binding_CS"/>
</dbReference>
<name>A0A1A7C848_9BURK</name>
<dbReference type="InterPro" id="IPR042099">
    <property type="entry name" value="ANL_N_sf"/>
</dbReference>
<dbReference type="AlphaFoldDB" id="A0A1A7C848"/>
<dbReference type="PANTHER" id="PTHR43201">
    <property type="entry name" value="ACYL-COA SYNTHETASE"/>
    <property type="match status" value="1"/>
</dbReference>
<keyword evidence="2 5" id="KW-0436">Ligase</keyword>
<dbReference type="InterPro" id="IPR000873">
    <property type="entry name" value="AMP-dep_synth/lig_dom"/>
</dbReference>
<dbReference type="Proteomes" id="UP000092713">
    <property type="component" value="Unassembled WGS sequence"/>
</dbReference>
<organism evidence="5 6">
    <name type="scientific">Janthinobacterium psychrotolerans</name>
    <dbReference type="NCBI Taxonomy" id="1747903"/>
    <lineage>
        <taxon>Bacteria</taxon>
        <taxon>Pseudomonadati</taxon>
        <taxon>Pseudomonadota</taxon>
        <taxon>Betaproteobacteria</taxon>
        <taxon>Burkholderiales</taxon>
        <taxon>Oxalobacteraceae</taxon>
        <taxon>Janthinobacterium</taxon>
    </lineage>
</organism>
<dbReference type="Pfam" id="PF00501">
    <property type="entry name" value="AMP-binding"/>
    <property type="match status" value="1"/>
</dbReference>
<evidence type="ECO:0000313" key="6">
    <source>
        <dbReference type="Proteomes" id="UP000092713"/>
    </source>
</evidence>
<dbReference type="InterPro" id="IPR025110">
    <property type="entry name" value="AMP-bd_C"/>
</dbReference>
<dbReference type="GO" id="GO:0031956">
    <property type="term" value="F:medium-chain fatty acid-CoA ligase activity"/>
    <property type="evidence" value="ECO:0007669"/>
    <property type="project" value="TreeGrafter"/>
</dbReference>
<reference evidence="5 6" key="1">
    <citation type="submission" date="2016-04" db="EMBL/GenBank/DDBJ databases">
        <title>Draft genome sequence of Janthinobacterium psychrotolerans sp. nov., isolated from freshwater sediments in Denmark.</title>
        <authorList>
            <person name="Gong X."/>
            <person name="Skrivergaard S."/>
            <person name="Korsgaard B.S."/>
            <person name="Schreiber L."/>
            <person name="Marshall I.P."/>
            <person name="Finster K."/>
            <person name="Schramm A."/>
        </authorList>
    </citation>
    <scope>NUCLEOTIDE SEQUENCE [LARGE SCALE GENOMIC DNA]</scope>
    <source>
        <strain evidence="5 6">S3-2</strain>
    </source>
</reference>
<dbReference type="Gene3D" id="3.40.50.12780">
    <property type="entry name" value="N-terminal domain of ligase-like"/>
    <property type="match status" value="1"/>
</dbReference>
<dbReference type="EC" id="6.2.1.3" evidence="5"/>
<evidence type="ECO:0000259" key="4">
    <source>
        <dbReference type="Pfam" id="PF13193"/>
    </source>
</evidence>
<accession>A0A1A7C848</accession>
<protein>
    <submittedName>
        <fullName evidence="5">Long-chain acyl-CoA synthetase</fullName>
        <ecNumber evidence="5">6.2.1.3</ecNumber>
    </submittedName>
</protein>
<feature type="domain" description="AMP-binding enzyme C-terminal" evidence="4">
    <location>
        <begin position="428"/>
        <end position="502"/>
    </location>
</feature>
<proteinExistence type="inferred from homology"/>
<sequence>MNMSDTSFAAGDTISNIFFGHAAATPQKLALSCDGCDISYAELARLAGRLSNAMAANGVSRGEQIGVILPNCMEFVALMLAAADLGACLVPLSPGLPPAAAWRAFEAGRVTHLVSRSQHLAELREHAAGGASAGLWISIDDTANNAVSLAALLQLVPADARPLNLGRGDDALILTMTSGSTGHPKPIVLTQRTKLNRVRAAVQLYDVVPDDRILAATPLYHSLAERLVLLPLLTGGTAIVMAHFSAQAWLRCVQGQQVSFTIAVSSQLKQIAMELAQDEHDITSLRCVVSSSALLEDAVKVELLQRFSCDFHECYGASEIAIATNLDSQAARSKLQSVGKAAPGVELRILGEGDIELPPGKAGEIACKTGMLFGGYFQLPELTRAAMHGEYFRTGDIGRLDEDGFLYFLGRKKDVIISGGINIYPSDIEAVIAQHGTVRESAAFAYPDAKLGEVVAVALVPNDAARFNLRELRFHCAHQLADFQQPRQFFVVEQLPKNSMGKLMKFELVQTYSTAKGQK</sequence>
<gene>
    <name evidence="5" type="ORF">ASR47_102171</name>
</gene>
<evidence type="ECO:0000256" key="1">
    <source>
        <dbReference type="ARBA" id="ARBA00006432"/>
    </source>
</evidence>
<comment type="caution">
    <text evidence="5">The sequence shown here is derived from an EMBL/GenBank/DDBJ whole genome shotgun (WGS) entry which is preliminary data.</text>
</comment>
<dbReference type="InterPro" id="IPR045851">
    <property type="entry name" value="AMP-bd_C_sf"/>
</dbReference>
<feature type="domain" description="AMP-dependent synthetase/ligase" evidence="3">
    <location>
        <begin position="21"/>
        <end position="377"/>
    </location>
</feature>
<dbReference type="STRING" id="1747903.ASR47_102171"/>
<dbReference type="GO" id="GO:0004467">
    <property type="term" value="F:long-chain fatty acid-CoA ligase activity"/>
    <property type="evidence" value="ECO:0007669"/>
    <property type="project" value="UniProtKB-EC"/>
</dbReference>
<dbReference type="Gene3D" id="3.30.300.30">
    <property type="match status" value="1"/>
</dbReference>
<dbReference type="EMBL" id="LOCQ01000042">
    <property type="protein sequence ID" value="OBV40945.1"/>
    <property type="molecule type" value="Genomic_DNA"/>
</dbReference>
<evidence type="ECO:0000313" key="5">
    <source>
        <dbReference type="EMBL" id="OBV40945.1"/>
    </source>
</evidence>
<evidence type="ECO:0000259" key="3">
    <source>
        <dbReference type="Pfam" id="PF00501"/>
    </source>
</evidence>
<dbReference type="PATRIC" id="fig|1747903.4.peg.4606"/>
<dbReference type="PROSITE" id="PS00455">
    <property type="entry name" value="AMP_BINDING"/>
    <property type="match status" value="1"/>
</dbReference>
<evidence type="ECO:0000256" key="2">
    <source>
        <dbReference type="ARBA" id="ARBA00022598"/>
    </source>
</evidence>
<dbReference type="PANTHER" id="PTHR43201:SF5">
    <property type="entry name" value="MEDIUM-CHAIN ACYL-COA LIGASE ACSF2, MITOCHONDRIAL"/>
    <property type="match status" value="1"/>
</dbReference>
<dbReference type="SUPFAM" id="SSF56801">
    <property type="entry name" value="Acetyl-CoA synthetase-like"/>
    <property type="match status" value="1"/>
</dbReference>